<keyword evidence="7" id="KW-1133">Transmembrane helix</keyword>
<evidence type="ECO:0000256" key="10">
    <source>
        <dbReference type="ARBA" id="ARBA00030775"/>
    </source>
</evidence>
<evidence type="ECO:0000256" key="6">
    <source>
        <dbReference type="ARBA" id="ARBA00022692"/>
    </source>
</evidence>
<name>A0ABU0XYF3_9BURK</name>
<dbReference type="SUPFAM" id="SSF54523">
    <property type="entry name" value="Pili subunits"/>
    <property type="match status" value="1"/>
</dbReference>
<keyword evidence="8" id="KW-0472">Membrane</keyword>
<evidence type="ECO:0000313" key="13">
    <source>
        <dbReference type="Proteomes" id="UP001237592"/>
    </source>
</evidence>
<reference evidence="12 13" key="1">
    <citation type="submission" date="2023-08" db="EMBL/GenBank/DDBJ databases">
        <title>Draft genome sequence of Janthinobacterium lividum.</title>
        <authorList>
            <person name="Chun B.H."/>
            <person name="Lee Y."/>
        </authorList>
    </citation>
    <scope>NUCLEOTIDE SEQUENCE [LARGE SCALE GENOMIC DNA]</scope>
    <source>
        <strain evidence="12 13">AMJK</strain>
    </source>
</reference>
<evidence type="ECO:0000256" key="4">
    <source>
        <dbReference type="ARBA" id="ARBA00022481"/>
    </source>
</evidence>
<dbReference type="Pfam" id="PF12019">
    <property type="entry name" value="GspH"/>
    <property type="match status" value="1"/>
</dbReference>
<accession>A0ABU0XYF3</accession>
<feature type="domain" description="General secretion pathway GspH" evidence="11">
    <location>
        <begin position="53"/>
        <end position="174"/>
    </location>
</feature>
<keyword evidence="3" id="KW-1003">Cell membrane</keyword>
<evidence type="ECO:0000313" key="12">
    <source>
        <dbReference type="EMBL" id="MDQ4628619.1"/>
    </source>
</evidence>
<comment type="caution">
    <text evidence="12">The sequence shown here is derived from an EMBL/GenBank/DDBJ whole genome shotgun (WGS) entry which is preliminary data.</text>
</comment>
<dbReference type="NCBIfam" id="TIGR02532">
    <property type="entry name" value="IV_pilin_GFxxxE"/>
    <property type="match status" value="1"/>
</dbReference>
<evidence type="ECO:0000256" key="1">
    <source>
        <dbReference type="ARBA" id="ARBA00004377"/>
    </source>
</evidence>
<protein>
    <recommendedName>
        <fullName evidence="2">Type II secretion system protein H</fullName>
    </recommendedName>
    <alternativeName>
        <fullName evidence="10">General secretion pathway protein H</fullName>
    </alternativeName>
</protein>
<evidence type="ECO:0000256" key="3">
    <source>
        <dbReference type="ARBA" id="ARBA00022475"/>
    </source>
</evidence>
<evidence type="ECO:0000256" key="9">
    <source>
        <dbReference type="ARBA" id="ARBA00025772"/>
    </source>
</evidence>
<gene>
    <name evidence="12" type="ORF">RB624_22300</name>
</gene>
<evidence type="ECO:0000256" key="8">
    <source>
        <dbReference type="ARBA" id="ARBA00023136"/>
    </source>
</evidence>
<evidence type="ECO:0000256" key="2">
    <source>
        <dbReference type="ARBA" id="ARBA00021549"/>
    </source>
</evidence>
<sequence length="194" mass="20611">MHKRSPRIGHAFGYPVGHTLPELLAVLAIAALLAAAAMPSLQHVLARQQVRAAATDLFSAIELTRAQAMARGQRVLLMPAGAGGVDWRTGWLIFIDRNANLAFDGDDELLFRQGPLPAGITAQFAFSSATAPFYIAYNGAGRSCSATNSLAARWGTLSLALGKQVRHIKINMLGRVRVCDPQQATNCSGVADSS</sequence>
<dbReference type="InterPro" id="IPR022346">
    <property type="entry name" value="T2SS_GspH"/>
</dbReference>
<proteinExistence type="inferred from homology"/>
<dbReference type="RefSeq" id="WP_307780223.1">
    <property type="nucleotide sequence ID" value="NZ_JAVFKP010000006.1"/>
</dbReference>
<dbReference type="Proteomes" id="UP001237592">
    <property type="component" value="Unassembled WGS sequence"/>
</dbReference>
<comment type="similarity">
    <text evidence="9">Belongs to the GSP H family.</text>
</comment>
<evidence type="ECO:0000256" key="7">
    <source>
        <dbReference type="ARBA" id="ARBA00022989"/>
    </source>
</evidence>
<keyword evidence="13" id="KW-1185">Reference proteome</keyword>
<evidence type="ECO:0000256" key="5">
    <source>
        <dbReference type="ARBA" id="ARBA00022519"/>
    </source>
</evidence>
<dbReference type="InterPro" id="IPR012902">
    <property type="entry name" value="N_methyl_site"/>
</dbReference>
<organism evidence="12 13">
    <name type="scientific">Janthinobacterium lividum</name>
    <dbReference type="NCBI Taxonomy" id="29581"/>
    <lineage>
        <taxon>Bacteria</taxon>
        <taxon>Pseudomonadati</taxon>
        <taxon>Pseudomonadota</taxon>
        <taxon>Betaproteobacteria</taxon>
        <taxon>Burkholderiales</taxon>
        <taxon>Oxalobacteraceae</taxon>
        <taxon>Janthinobacterium</taxon>
    </lineage>
</organism>
<keyword evidence="4" id="KW-0488">Methylation</keyword>
<dbReference type="InterPro" id="IPR045584">
    <property type="entry name" value="Pilin-like"/>
</dbReference>
<evidence type="ECO:0000259" key="11">
    <source>
        <dbReference type="Pfam" id="PF12019"/>
    </source>
</evidence>
<dbReference type="EMBL" id="JAVFKP010000006">
    <property type="protein sequence ID" value="MDQ4628619.1"/>
    <property type="molecule type" value="Genomic_DNA"/>
</dbReference>
<comment type="subcellular location">
    <subcellularLocation>
        <location evidence="1">Cell inner membrane</location>
        <topology evidence="1">Single-pass membrane protein</topology>
    </subcellularLocation>
</comment>
<dbReference type="Gene3D" id="3.55.40.10">
    <property type="entry name" value="minor pseudopilin epsh domain"/>
    <property type="match status" value="1"/>
</dbReference>
<keyword evidence="5" id="KW-0997">Cell inner membrane</keyword>
<keyword evidence="6" id="KW-0812">Transmembrane</keyword>